<keyword evidence="3" id="KW-1185">Reference proteome</keyword>
<feature type="region of interest" description="Disordered" evidence="1">
    <location>
        <begin position="34"/>
        <end position="125"/>
    </location>
</feature>
<comment type="caution">
    <text evidence="2">The sequence shown here is derived from an EMBL/GenBank/DDBJ whole genome shotgun (WGS) entry which is preliminary data.</text>
</comment>
<dbReference type="AlphaFoldDB" id="A0AAV5DB60"/>
<protein>
    <submittedName>
        <fullName evidence="2">Uncharacterized protein</fullName>
    </submittedName>
</protein>
<name>A0AAV5DB60_ELECO</name>
<evidence type="ECO:0000313" key="3">
    <source>
        <dbReference type="Proteomes" id="UP001054889"/>
    </source>
</evidence>
<feature type="compositionally biased region" description="Low complexity" evidence="1">
    <location>
        <begin position="55"/>
        <end position="101"/>
    </location>
</feature>
<accession>A0AAV5DB60</accession>
<evidence type="ECO:0000313" key="2">
    <source>
        <dbReference type="EMBL" id="GJN07668.1"/>
    </source>
</evidence>
<reference evidence="2" key="1">
    <citation type="journal article" date="2018" name="DNA Res.">
        <title>Multiple hybrid de novo genome assembly of finger millet, an orphan allotetraploid crop.</title>
        <authorList>
            <person name="Hatakeyama M."/>
            <person name="Aluri S."/>
            <person name="Balachadran M.T."/>
            <person name="Sivarajan S.R."/>
            <person name="Patrignani A."/>
            <person name="Gruter S."/>
            <person name="Poveda L."/>
            <person name="Shimizu-Inatsugi R."/>
            <person name="Baeten J."/>
            <person name="Francoijs K.J."/>
            <person name="Nataraja K.N."/>
            <person name="Reddy Y.A.N."/>
            <person name="Phadnis S."/>
            <person name="Ravikumar R.L."/>
            <person name="Schlapbach R."/>
            <person name="Sreeman S.M."/>
            <person name="Shimizu K.K."/>
        </authorList>
    </citation>
    <scope>NUCLEOTIDE SEQUENCE</scope>
</reference>
<reference evidence="2" key="2">
    <citation type="submission" date="2021-12" db="EMBL/GenBank/DDBJ databases">
        <title>Resequencing data analysis of finger millet.</title>
        <authorList>
            <person name="Hatakeyama M."/>
            <person name="Aluri S."/>
            <person name="Balachadran M.T."/>
            <person name="Sivarajan S.R."/>
            <person name="Poveda L."/>
            <person name="Shimizu-Inatsugi R."/>
            <person name="Schlapbach R."/>
            <person name="Sreeman S.M."/>
            <person name="Shimizu K.K."/>
        </authorList>
    </citation>
    <scope>NUCLEOTIDE SEQUENCE</scope>
</reference>
<evidence type="ECO:0000256" key="1">
    <source>
        <dbReference type="SAM" id="MobiDB-lite"/>
    </source>
</evidence>
<dbReference type="EMBL" id="BQKI01000014">
    <property type="protein sequence ID" value="GJN07668.1"/>
    <property type="molecule type" value="Genomic_DNA"/>
</dbReference>
<organism evidence="2 3">
    <name type="scientific">Eleusine coracana subsp. coracana</name>
    <dbReference type="NCBI Taxonomy" id="191504"/>
    <lineage>
        <taxon>Eukaryota</taxon>
        <taxon>Viridiplantae</taxon>
        <taxon>Streptophyta</taxon>
        <taxon>Embryophyta</taxon>
        <taxon>Tracheophyta</taxon>
        <taxon>Spermatophyta</taxon>
        <taxon>Magnoliopsida</taxon>
        <taxon>Liliopsida</taxon>
        <taxon>Poales</taxon>
        <taxon>Poaceae</taxon>
        <taxon>PACMAD clade</taxon>
        <taxon>Chloridoideae</taxon>
        <taxon>Cynodonteae</taxon>
        <taxon>Eleusininae</taxon>
        <taxon>Eleusine</taxon>
    </lineage>
</organism>
<gene>
    <name evidence="2" type="primary">ga25514</name>
    <name evidence="2" type="ORF">PR202_ga25514</name>
</gene>
<sequence length="125" mass="12898">MNHRRKPDLGAAAIVAPQAEAARDLARRDAALLAPDAARNLPQPDATPDAMRASPTPDAAPVARAAAHGSVAPDAARTSQAPDAARRSSSSDASAVTHSSSLPDAPTIPEFPSARPRQMKWIPKG</sequence>
<proteinExistence type="predicted"/>
<dbReference type="Proteomes" id="UP001054889">
    <property type="component" value="Unassembled WGS sequence"/>
</dbReference>